<dbReference type="AlphaFoldDB" id="A0A2K3K1G2"/>
<reference evidence="2 3" key="2">
    <citation type="journal article" date="2017" name="Front. Plant Sci.">
        <title>Gene Classification and Mining of Molecular Markers Useful in Red Clover (Trifolium pratense) Breeding.</title>
        <authorList>
            <person name="Istvanek J."/>
            <person name="Dluhosova J."/>
            <person name="Dluhos P."/>
            <person name="Patkova L."/>
            <person name="Nedelnik J."/>
            <person name="Repkova J."/>
        </authorList>
    </citation>
    <scope>NUCLEOTIDE SEQUENCE [LARGE SCALE GENOMIC DNA]</scope>
    <source>
        <strain evidence="3">cv. Tatra</strain>
        <tissue evidence="2">Young leaves</tissue>
    </source>
</reference>
<sequence>PEPLGSDFESNDDKDDFGDDSFVVLVPCYSPGLKEVEGSNNGFLKAQNKQSKRDRGQFD</sequence>
<evidence type="ECO:0000256" key="1">
    <source>
        <dbReference type="SAM" id="MobiDB-lite"/>
    </source>
</evidence>
<dbReference type="EMBL" id="ASHM01135254">
    <property type="protein sequence ID" value="PNX60145.1"/>
    <property type="molecule type" value="Genomic_DNA"/>
</dbReference>
<evidence type="ECO:0000313" key="2">
    <source>
        <dbReference type="EMBL" id="PNX60145.1"/>
    </source>
</evidence>
<evidence type="ECO:0000313" key="3">
    <source>
        <dbReference type="Proteomes" id="UP000236291"/>
    </source>
</evidence>
<accession>A0A2K3K1G2</accession>
<feature type="region of interest" description="Disordered" evidence="1">
    <location>
        <begin position="37"/>
        <end position="59"/>
    </location>
</feature>
<organism evidence="2 3">
    <name type="scientific">Trifolium pratense</name>
    <name type="common">Red clover</name>
    <dbReference type="NCBI Taxonomy" id="57577"/>
    <lineage>
        <taxon>Eukaryota</taxon>
        <taxon>Viridiplantae</taxon>
        <taxon>Streptophyta</taxon>
        <taxon>Embryophyta</taxon>
        <taxon>Tracheophyta</taxon>
        <taxon>Spermatophyta</taxon>
        <taxon>Magnoliopsida</taxon>
        <taxon>eudicotyledons</taxon>
        <taxon>Gunneridae</taxon>
        <taxon>Pentapetalae</taxon>
        <taxon>rosids</taxon>
        <taxon>fabids</taxon>
        <taxon>Fabales</taxon>
        <taxon>Fabaceae</taxon>
        <taxon>Papilionoideae</taxon>
        <taxon>50 kb inversion clade</taxon>
        <taxon>NPAAA clade</taxon>
        <taxon>Hologalegina</taxon>
        <taxon>IRL clade</taxon>
        <taxon>Trifolieae</taxon>
        <taxon>Trifolium</taxon>
    </lineage>
</organism>
<name>A0A2K3K1G2_TRIPR</name>
<proteinExistence type="predicted"/>
<dbReference type="Proteomes" id="UP000236291">
    <property type="component" value="Unassembled WGS sequence"/>
</dbReference>
<feature type="non-terminal residue" evidence="2">
    <location>
        <position position="1"/>
    </location>
</feature>
<gene>
    <name evidence="2" type="ORF">L195_g060040</name>
</gene>
<protein>
    <submittedName>
        <fullName evidence="2">Uncharacterized protein</fullName>
    </submittedName>
</protein>
<reference evidence="2 3" key="1">
    <citation type="journal article" date="2014" name="Am. J. Bot.">
        <title>Genome assembly and annotation for red clover (Trifolium pratense; Fabaceae).</title>
        <authorList>
            <person name="Istvanek J."/>
            <person name="Jaros M."/>
            <person name="Krenek A."/>
            <person name="Repkova J."/>
        </authorList>
    </citation>
    <scope>NUCLEOTIDE SEQUENCE [LARGE SCALE GENOMIC DNA]</scope>
    <source>
        <strain evidence="3">cv. Tatra</strain>
        <tissue evidence="2">Young leaves</tissue>
    </source>
</reference>
<comment type="caution">
    <text evidence="2">The sequence shown here is derived from an EMBL/GenBank/DDBJ whole genome shotgun (WGS) entry which is preliminary data.</text>
</comment>